<sequence length="46" mass="5285">MAHLLKKMNDDVTGTPVLRMGNIVDGYLELNNLKYLPNNHEDVFKI</sequence>
<proteinExistence type="predicted"/>
<dbReference type="EMBL" id="AP021906">
    <property type="protein sequence ID" value="BBP91327.1"/>
    <property type="molecule type" value="Genomic_DNA"/>
</dbReference>
<protein>
    <submittedName>
        <fullName evidence="1">Uncharacterized protein</fullName>
    </submittedName>
</protein>
<accession>A0A5S9MCY6</accession>
<reference evidence="1 2" key="1">
    <citation type="submission" date="2019-12" db="EMBL/GenBank/DDBJ databases">
        <title>Full genome sequence of a Bacillus safensis strain isolated from commercially available natto in Indonesia.</title>
        <authorList>
            <person name="Yoshida M."/>
            <person name="Uomi M."/>
            <person name="Waturangi D."/>
            <person name="Ekaputri J.J."/>
            <person name="Setiamarga D.H.E."/>
        </authorList>
    </citation>
    <scope>NUCLEOTIDE SEQUENCE [LARGE SCALE GENOMIC DNA]</scope>
    <source>
        <strain evidence="1 2">IDN1</strain>
    </source>
</reference>
<gene>
    <name evidence="1" type="ORF">BsIDN1_49450</name>
</gene>
<dbReference type="AlphaFoldDB" id="A0A5S9MCY6"/>
<organism evidence="1 2">
    <name type="scientific">Bacillus safensis</name>
    <dbReference type="NCBI Taxonomy" id="561879"/>
    <lineage>
        <taxon>Bacteria</taxon>
        <taxon>Bacillati</taxon>
        <taxon>Bacillota</taxon>
        <taxon>Bacilli</taxon>
        <taxon>Bacillales</taxon>
        <taxon>Bacillaceae</taxon>
        <taxon>Bacillus</taxon>
    </lineage>
</organism>
<evidence type="ECO:0000313" key="1">
    <source>
        <dbReference type="EMBL" id="BBP91327.1"/>
    </source>
</evidence>
<name>A0A5S9MCY6_BACIA</name>
<evidence type="ECO:0000313" key="2">
    <source>
        <dbReference type="Proteomes" id="UP000464658"/>
    </source>
</evidence>
<dbReference type="Proteomes" id="UP000464658">
    <property type="component" value="Chromosome"/>
</dbReference>